<dbReference type="InterPro" id="IPR019265">
    <property type="entry name" value="RTRAF"/>
</dbReference>
<sequence length="254" mass="28950">MSRRKLRAVEYDRDYVNFDDDTEIRRLIATVEEVHLKRRGENWAAQMLDESDVQKWTAELEQYFRDFGAPDGCSRAAAVDYVLSAAVEKIYEQKGGDDELSSARLKSEVEKVVEAHKDSQNPLNRLDYTSPKFAENARALCSILGISAHHPDPKILMKAACLYISENLSEDVIAEETEEVLKKKKKLLDIKDFPIGMVAPKNGAAHFSARLLRLISLKQLRDVSKMINETLVEIQNLTMDMSKKANYEQVQYGH</sequence>
<dbReference type="EMBL" id="CP092621">
    <property type="protein sequence ID" value="UMM15728.1"/>
    <property type="molecule type" value="Genomic_DNA"/>
</dbReference>
<dbReference type="Proteomes" id="UP000829354">
    <property type="component" value="Chromosome II"/>
</dbReference>
<protein>
    <submittedName>
        <fullName evidence="1">Uncharacterized protein</fullName>
    </submittedName>
</protein>
<gene>
    <name evidence="1" type="ORF">L5515_013045</name>
</gene>
<reference evidence="1 2" key="1">
    <citation type="submission" date="2022-04" db="EMBL/GenBank/DDBJ databases">
        <title>Chromosome-level reference genomes for two strains of Caenorhabditis briggsae: an improved platform for comparative genomics.</title>
        <authorList>
            <person name="Stevens L."/>
            <person name="Andersen E."/>
        </authorList>
    </citation>
    <scope>NUCLEOTIDE SEQUENCE [LARGE SCALE GENOMIC DNA]</scope>
    <source>
        <strain evidence="1">VX34</strain>
        <tissue evidence="1">Whole-organism</tissue>
    </source>
</reference>
<accession>A0AAE9E927</accession>
<dbReference type="AlphaFoldDB" id="A0AAE9E927"/>
<organism evidence="1 2">
    <name type="scientific">Caenorhabditis briggsae</name>
    <dbReference type="NCBI Taxonomy" id="6238"/>
    <lineage>
        <taxon>Eukaryota</taxon>
        <taxon>Metazoa</taxon>
        <taxon>Ecdysozoa</taxon>
        <taxon>Nematoda</taxon>
        <taxon>Chromadorea</taxon>
        <taxon>Rhabditida</taxon>
        <taxon>Rhabditina</taxon>
        <taxon>Rhabditomorpha</taxon>
        <taxon>Rhabditoidea</taxon>
        <taxon>Rhabditidae</taxon>
        <taxon>Peloderinae</taxon>
        <taxon>Caenorhabditis</taxon>
    </lineage>
</organism>
<dbReference type="Pfam" id="PF10036">
    <property type="entry name" value="RLL"/>
    <property type="match status" value="1"/>
</dbReference>
<name>A0AAE9E927_CAEBR</name>
<evidence type="ECO:0000313" key="2">
    <source>
        <dbReference type="Proteomes" id="UP000829354"/>
    </source>
</evidence>
<evidence type="ECO:0000313" key="1">
    <source>
        <dbReference type="EMBL" id="UMM15728.1"/>
    </source>
</evidence>
<proteinExistence type="predicted"/>
<keyword evidence="2" id="KW-1185">Reference proteome</keyword>
<dbReference type="PANTHER" id="PTHR15924">
    <property type="entry name" value="CLE"/>
    <property type="match status" value="1"/>
</dbReference>